<protein>
    <submittedName>
        <fullName evidence="5">HOG (High osmolarity glycerol) pathway protein</fullName>
    </submittedName>
</protein>
<feature type="compositionally biased region" description="Polar residues" evidence="3">
    <location>
        <begin position="293"/>
        <end position="306"/>
    </location>
</feature>
<evidence type="ECO:0000259" key="4">
    <source>
        <dbReference type="PROSITE" id="PS50002"/>
    </source>
</evidence>
<dbReference type="SUPFAM" id="SSF50044">
    <property type="entry name" value="SH3-domain"/>
    <property type="match status" value="1"/>
</dbReference>
<organism evidence="5 6">
    <name type="scientific">Heterodermia speciosa</name>
    <dbReference type="NCBI Taxonomy" id="116794"/>
    <lineage>
        <taxon>Eukaryota</taxon>
        <taxon>Fungi</taxon>
        <taxon>Dikarya</taxon>
        <taxon>Ascomycota</taxon>
        <taxon>Pezizomycotina</taxon>
        <taxon>Lecanoromycetes</taxon>
        <taxon>OSLEUM clade</taxon>
        <taxon>Lecanoromycetidae</taxon>
        <taxon>Caliciales</taxon>
        <taxon>Physciaceae</taxon>
        <taxon>Heterodermia</taxon>
    </lineage>
</organism>
<dbReference type="PANTHER" id="PTHR45827">
    <property type="entry name" value="SORTING NEXIN"/>
    <property type="match status" value="1"/>
</dbReference>
<dbReference type="GO" id="GO:0097320">
    <property type="term" value="P:plasma membrane tubulation"/>
    <property type="evidence" value="ECO:0007669"/>
    <property type="project" value="TreeGrafter"/>
</dbReference>
<keyword evidence="6" id="KW-1185">Reference proteome</keyword>
<feature type="compositionally biased region" description="Polar residues" evidence="3">
    <location>
        <begin position="58"/>
        <end position="74"/>
    </location>
</feature>
<evidence type="ECO:0000313" key="5">
    <source>
        <dbReference type="EMBL" id="CAF9935741.1"/>
    </source>
</evidence>
<dbReference type="SMART" id="SM00326">
    <property type="entry name" value="SH3"/>
    <property type="match status" value="1"/>
</dbReference>
<accession>A0A8H3G0J9</accession>
<dbReference type="Pfam" id="PF00018">
    <property type="entry name" value="SH3_1"/>
    <property type="match status" value="1"/>
</dbReference>
<keyword evidence="1 2" id="KW-0728">SH3 domain</keyword>
<feature type="compositionally biased region" description="Low complexity" evidence="3">
    <location>
        <begin position="1"/>
        <end position="15"/>
    </location>
</feature>
<dbReference type="PANTHER" id="PTHR45827:SF1">
    <property type="entry name" value="SORTING NEXIN"/>
    <property type="match status" value="1"/>
</dbReference>
<dbReference type="GO" id="GO:0006897">
    <property type="term" value="P:endocytosis"/>
    <property type="evidence" value="ECO:0007669"/>
    <property type="project" value="TreeGrafter"/>
</dbReference>
<sequence>MTAVLSASPSPTSSSRDARSPAPNPNLSALPPLNTSATQPARRSPLQRPPSYARNRISAYSASNAPPSLSRPQSTVFPFFHSSLPYALVRDFAYPIQHPNHYGPPPESQVQSGSSTPLSDIQRRLSEPTESTWEADSTPWSAGPWAGDGAQQLPQTTYGEGPPYSEDEDLHSPVVVSSSHKKHKSSSSGERSRRKWRSPGEEEDDDAESGDGRGYLAGINGDGSETYYDAQAETGANGPGGELVTYPPDRARQSLLAPHAYSAPNQRDSHFAGTLSSRSYRDSEHEGTDSEHSPSSPQLGDPTSDSRYSKDYQFTIASPDEEMHGKAVALFNFTRENDNELPLVEGQVIWVSYRQSQGWLVAQDPKTGESGLVPEEYVRLLRDIEGEWPSIAGEMEKEANHSPVSPGLTSPTQPAAEHNNANANANGGGEKRPPVVSTFSTSSKDLSPYPHRLPVGQPPPPVAHYGSQTNTPTVTSAPPGPLKRGSSLSKRLQELAVKEKDHEDDDDDDEEEETSDDDSD</sequence>
<dbReference type="PROSITE" id="PS50002">
    <property type="entry name" value="SH3"/>
    <property type="match status" value="1"/>
</dbReference>
<reference evidence="5" key="1">
    <citation type="submission" date="2021-03" db="EMBL/GenBank/DDBJ databases">
        <authorList>
            <person name="Tagirdzhanova G."/>
        </authorList>
    </citation>
    <scope>NUCLEOTIDE SEQUENCE</scope>
</reference>
<dbReference type="InterPro" id="IPR001452">
    <property type="entry name" value="SH3_domain"/>
</dbReference>
<feature type="compositionally biased region" description="Polar residues" evidence="3">
    <location>
        <begin position="466"/>
        <end position="476"/>
    </location>
</feature>
<dbReference type="GO" id="GO:0031410">
    <property type="term" value="C:cytoplasmic vesicle"/>
    <property type="evidence" value="ECO:0007669"/>
    <property type="project" value="TreeGrafter"/>
</dbReference>
<dbReference type="GO" id="GO:0035091">
    <property type="term" value="F:phosphatidylinositol binding"/>
    <property type="evidence" value="ECO:0007669"/>
    <property type="project" value="TreeGrafter"/>
</dbReference>
<dbReference type="Gene3D" id="2.30.30.40">
    <property type="entry name" value="SH3 Domains"/>
    <property type="match status" value="1"/>
</dbReference>
<dbReference type="GO" id="GO:0016197">
    <property type="term" value="P:endosomal transport"/>
    <property type="evidence" value="ECO:0007669"/>
    <property type="project" value="TreeGrafter"/>
</dbReference>
<evidence type="ECO:0000313" key="6">
    <source>
        <dbReference type="Proteomes" id="UP000664521"/>
    </source>
</evidence>
<dbReference type="EMBL" id="CAJPDS010000085">
    <property type="protein sequence ID" value="CAF9935741.1"/>
    <property type="molecule type" value="Genomic_DNA"/>
</dbReference>
<feature type="compositionally biased region" description="Basic and acidic residues" evidence="3">
    <location>
        <begin position="491"/>
        <end position="501"/>
    </location>
</feature>
<dbReference type="OrthoDB" id="19092at2759"/>
<feature type="compositionally biased region" description="Polar residues" evidence="3">
    <location>
        <begin position="128"/>
        <end position="140"/>
    </location>
</feature>
<feature type="region of interest" description="Disordered" evidence="3">
    <location>
        <begin position="391"/>
        <end position="520"/>
    </location>
</feature>
<name>A0A8H3G0J9_9LECA</name>
<feature type="compositionally biased region" description="Basic and acidic residues" evidence="3">
    <location>
        <begin position="279"/>
        <end position="292"/>
    </location>
</feature>
<evidence type="ECO:0000256" key="3">
    <source>
        <dbReference type="SAM" id="MobiDB-lite"/>
    </source>
</evidence>
<feature type="compositionally biased region" description="Polar residues" evidence="3">
    <location>
        <begin position="108"/>
        <end position="119"/>
    </location>
</feature>
<proteinExistence type="predicted"/>
<evidence type="ECO:0000256" key="2">
    <source>
        <dbReference type="PROSITE-ProRule" id="PRU00192"/>
    </source>
</evidence>
<dbReference type="InterPro" id="IPR036028">
    <property type="entry name" value="SH3-like_dom_sf"/>
</dbReference>
<feature type="compositionally biased region" description="Acidic residues" evidence="3">
    <location>
        <begin position="502"/>
        <end position="520"/>
    </location>
</feature>
<dbReference type="AlphaFoldDB" id="A0A8H3G0J9"/>
<feature type="domain" description="SH3" evidence="4">
    <location>
        <begin position="322"/>
        <end position="383"/>
    </location>
</feature>
<dbReference type="Proteomes" id="UP000664521">
    <property type="component" value="Unassembled WGS sequence"/>
</dbReference>
<gene>
    <name evidence="5" type="primary">NBP2</name>
    <name evidence="5" type="ORF">HETSPECPRED_009889</name>
</gene>
<dbReference type="GO" id="GO:0005886">
    <property type="term" value="C:plasma membrane"/>
    <property type="evidence" value="ECO:0007669"/>
    <property type="project" value="TreeGrafter"/>
</dbReference>
<feature type="compositionally biased region" description="Low complexity" evidence="3">
    <location>
        <begin position="25"/>
        <end position="34"/>
    </location>
</feature>
<evidence type="ECO:0000256" key="1">
    <source>
        <dbReference type="ARBA" id="ARBA00022443"/>
    </source>
</evidence>
<feature type="region of interest" description="Disordered" evidence="3">
    <location>
        <begin position="1"/>
        <end position="74"/>
    </location>
</feature>
<comment type="caution">
    <text evidence="5">The sequence shown here is derived from an EMBL/GenBank/DDBJ whole genome shotgun (WGS) entry which is preliminary data.</text>
</comment>
<feature type="region of interest" description="Disordered" evidence="3">
    <location>
        <begin position="96"/>
        <end position="311"/>
    </location>
</feature>